<accession>A0AAV3RZI4</accession>
<feature type="region of interest" description="Disordered" evidence="1">
    <location>
        <begin position="447"/>
        <end position="481"/>
    </location>
</feature>
<dbReference type="PANTHER" id="PTHR31115:SF3">
    <property type="entry name" value="EXPRESSED PROTEIN"/>
    <property type="match status" value="1"/>
</dbReference>
<reference evidence="2 3" key="1">
    <citation type="submission" date="2024-01" db="EMBL/GenBank/DDBJ databases">
        <title>The complete chloroplast genome sequence of Lithospermum erythrorhizon: insights into the phylogenetic relationship among Boraginaceae species and the maternal lineages of purple gromwells.</title>
        <authorList>
            <person name="Okada T."/>
            <person name="Watanabe K."/>
        </authorList>
    </citation>
    <scope>NUCLEOTIDE SEQUENCE [LARGE SCALE GENOMIC DNA]</scope>
</reference>
<sequence length="745" mass="81578">MSASSKYDLSSSSPDRPYSSGQRSSYSTASFDRSGSFRDSVESPSFSSLSNMARSSTSATKGDVLSFLQCLRFDPKSMIGDHKLNRSGDFKRLTSVALGIAQEDLASGSSICKPPSSPLPEDFRRLKAGLKESCCKARERAKIFSESLSVINKWFPSIPSRKRSRLDALSNDRPKALLQNDRSVSGLGINKVGAHSHASISGIESEQHKSEEKIKAVPNKRTRTSMVDSRLDVRVGTPARNLITAIKDKETLGLPNGIEEQADSRTLPIGVDSWDKSKMKKKRSGIKHDIPKNSVATNLSDGVRDSKQRLQQRLSVDTRPRLSDTHGFRPGMVNGGMGVGKADGITQESGVRASISRTDLDNNMLLHDRRDCPAGTDKERVKGQAINKINAREDFSSGSPTSNIKMKAVARVARSGSGLVPKLSPVIQGAAASTDWEVSRCTNKDPASIGVNNRKRSASARSTSPPVAQWGGQRPQKISRTARRTNLLPIVPSSDHTPLRDATPPHDATPYVVGSERRLLANSPQQAKLKNDSFSYLSESEESGAAEIKTKTKKKKTDEVNEKAGLHVQKMSTLLLPRKNKVFDGEGSGGGIRKRGRTGRTTPSNRSPMPLKVEKIGNGGTAKQLRTSILGLDKNESKGSRPATRKLSGRKPYPRQKHTTVNAAAEYFVSSNDGHEELLTAINGVLNRAETLSSPFWKKMEPYFRYISDMDLAFLKQQVLSFPLEVSIKHCVEFMFKIENLSENY</sequence>
<feature type="region of interest" description="Disordered" evidence="1">
    <location>
        <begin position="580"/>
        <end position="616"/>
    </location>
</feature>
<evidence type="ECO:0000313" key="3">
    <source>
        <dbReference type="Proteomes" id="UP001454036"/>
    </source>
</evidence>
<comment type="caution">
    <text evidence="2">The sequence shown here is derived from an EMBL/GenBank/DDBJ whole genome shotgun (WGS) entry which is preliminary data.</text>
</comment>
<dbReference type="Proteomes" id="UP001454036">
    <property type="component" value="Unassembled WGS sequence"/>
</dbReference>
<feature type="region of interest" description="Disordered" evidence="1">
    <location>
        <begin position="630"/>
        <end position="656"/>
    </location>
</feature>
<organism evidence="2 3">
    <name type="scientific">Lithospermum erythrorhizon</name>
    <name type="common">Purple gromwell</name>
    <name type="synonym">Lithospermum officinale var. erythrorhizon</name>
    <dbReference type="NCBI Taxonomy" id="34254"/>
    <lineage>
        <taxon>Eukaryota</taxon>
        <taxon>Viridiplantae</taxon>
        <taxon>Streptophyta</taxon>
        <taxon>Embryophyta</taxon>
        <taxon>Tracheophyta</taxon>
        <taxon>Spermatophyta</taxon>
        <taxon>Magnoliopsida</taxon>
        <taxon>eudicotyledons</taxon>
        <taxon>Gunneridae</taxon>
        <taxon>Pentapetalae</taxon>
        <taxon>asterids</taxon>
        <taxon>lamiids</taxon>
        <taxon>Boraginales</taxon>
        <taxon>Boraginaceae</taxon>
        <taxon>Boraginoideae</taxon>
        <taxon>Lithospermeae</taxon>
        <taxon>Lithospermum</taxon>
    </lineage>
</organism>
<feature type="compositionally biased region" description="Basic and acidic residues" evidence="1">
    <location>
        <begin position="205"/>
        <end position="215"/>
    </location>
</feature>
<feature type="region of interest" description="Disordered" evidence="1">
    <location>
        <begin position="1"/>
        <end position="53"/>
    </location>
</feature>
<evidence type="ECO:0000313" key="2">
    <source>
        <dbReference type="EMBL" id="GAA0185839.1"/>
    </source>
</evidence>
<feature type="compositionally biased region" description="Basic residues" evidence="1">
    <location>
        <begin position="643"/>
        <end position="656"/>
    </location>
</feature>
<dbReference type="EMBL" id="BAABME010013122">
    <property type="protein sequence ID" value="GAA0185839.1"/>
    <property type="molecule type" value="Genomic_DNA"/>
</dbReference>
<dbReference type="PANTHER" id="PTHR31115">
    <property type="entry name" value="OS05G0107300 PROTEIN"/>
    <property type="match status" value="1"/>
</dbReference>
<feature type="compositionally biased region" description="Polar residues" evidence="1">
    <location>
        <begin position="21"/>
        <end position="33"/>
    </location>
</feature>
<evidence type="ECO:0000256" key="1">
    <source>
        <dbReference type="SAM" id="MobiDB-lite"/>
    </source>
</evidence>
<name>A0AAV3RZI4_LITER</name>
<feature type="compositionally biased region" description="Low complexity" evidence="1">
    <location>
        <begin position="1"/>
        <end position="20"/>
    </location>
</feature>
<dbReference type="AlphaFoldDB" id="A0AAV3RZI4"/>
<gene>
    <name evidence="2" type="ORF">LIER_33127</name>
</gene>
<protein>
    <submittedName>
        <fullName evidence="2">Uncharacterized protein</fullName>
    </submittedName>
</protein>
<feature type="compositionally biased region" description="Polar residues" evidence="1">
    <location>
        <begin position="42"/>
        <end position="53"/>
    </location>
</feature>
<proteinExistence type="predicted"/>
<feature type="region of interest" description="Disordered" evidence="1">
    <location>
        <begin position="198"/>
        <end position="225"/>
    </location>
</feature>
<keyword evidence="3" id="KW-1185">Reference proteome</keyword>